<organism evidence="1 2">
    <name type="scientific">Candidatus Acidulodesulfobacterium acidiphilum</name>
    <dbReference type="NCBI Taxonomy" id="2597224"/>
    <lineage>
        <taxon>Bacteria</taxon>
        <taxon>Deltaproteobacteria</taxon>
        <taxon>Candidatus Acidulodesulfobacterales</taxon>
        <taxon>Candidatus Acidulodesulfobacterium</taxon>
    </lineage>
</organism>
<gene>
    <name evidence="1" type="ORF">EVJ48_08910</name>
</gene>
<proteinExistence type="predicted"/>
<dbReference type="EMBL" id="SHMQ01000037">
    <property type="protein sequence ID" value="RZV37421.1"/>
    <property type="molecule type" value="Genomic_DNA"/>
</dbReference>
<dbReference type="AlphaFoldDB" id="A0A520X896"/>
<evidence type="ECO:0000313" key="2">
    <source>
        <dbReference type="Proteomes" id="UP000322454"/>
    </source>
</evidence>
<sequence length="68" mass="7796">MQNTEFEAEVKNGVIRLPRKYYNAKKAKVIILDNETGNNKDFIFKTVNNPAHLTGCISLLSREEANER</sequence>
<dbReference type="Proteomes" id="UP000322454">
    <property type="component" value="Unassembled WGS sequence"/>
</dbReference>
<comment type="caution">
    <text evidence="1">The sequence shown here is derived from an EMBL/GenBank/DDBJ whole genome shotgun (WGS) entry which is preliminary data.</text>
</comment>
<accession>A0A520X896</accession>
<name>A0A520X896_9DELT</name>
<evidence type="ECO:0000313" key="1">
    <source>
        <dbReference type="EMBL" id="RZV37421.1"/>
    </source>
</evidence>
<protein>
    <submittedName>
        <fullName evidence="1">Uncharacterized protein</fullName>
    </submittedName>
</protein>
<reference evidence="1 2" key="1">
    <citation type="submission" date="2019-01" db="EMBL/GenBank/DDBJ databases">
        <title>Insights into ecological role of a new deltaproteobacterial order Candidatus Sinidesulfobacterales (Sva0485) by metagenomics and metatranscriptomics.</title>
        <authorList>
            <person name="Tan S."/>
            <person name="Liu J."/>
            <person name="Fang Y."/>
            <person name="Hedlund B."/>
            <person name="Lian Z.-H."/>
            <person name="Huang L.-Y."/>
            <person name="Li J.-T."/>
            <person name="Huang L.-N."/>
            <person name="Li W.-J."/>
            <person name="Jiang H.-C."/>
            <person name="Dong H.-L."/>
            <person name="Shu W.-S."/>
        </authorList>
    </citation>
    <scope>NUCLEOTIDE SEQUENCE [LARGE SCALE GENOMIC DNA]</scope>
    <source>
        <strain evidence="1">AP4</strain>
    </source>
</reference>